<evidence type="ECO:0008006" key="3">
    <source>
        <dbReference type="Google" id="ProtNLM"/>
    </source>
</evidence>
<organism evidence="1 2">
    <name type="scientific">Arachis hypogaea</name>
    <name type="common">Peanut</name>
    <dbReference type="NCBI Taxonomy" id="3818"/>
    <lineage>
        <taxon>Eukaryota</taxon>
        <taxon>Viridiplantae</taxon>
        <taxon>Streptophyta</taxon>
        <taxon>Embryophyta</taxon>
        <taxon>Tracheophyta</taxon>
        <taxon>Spermatophyta</taxon>
        <taxon>Magnoliopsida</taxon>
        <taxon>eudicotyledons</taxon>
        <taxon>Gunneridae</taxon>
        <taxon>Pentapetalae</taxon>
        <taxon>rosids</taxon>
        <taxon>fabids</taxon>
        <taxon>Fabales</taxon>
        <taxon>Fabaceae</taxon>
        <taxon>Papilionoideae</taxon>
        <taxon>50 kb inversion clade</taxon>
        <taxon>dalbergioids sensu lato</taxon>
        <taxon>Dalbergieae</taxon>
        <taxon>Pterocarpus clade</taxon>
        <taxon>Arachis</taxon>
    </lineage>
</organism>
<dbReference type="STRING" id="3818.A0A444YEP4"/>
<dbReference type="AlphaFoldDB" id="A0A444YEP4"/>
<keyword evidence="2" id="KW-1185">Reference proteome</keyword>
<evidence type="ECO:0000313" key="2">
    <source>
        <dbReference type="Proteomes" id="UP000289738"/>
    </source>
</evidence>
<dbReference type="EMBL" id="SDMP01000017">
    <property type="protein sequence ID" value="RYR00392.1"/>
    <property type="molecule type" value="Genomic_DNA"/>
</dbReference>
<protein>
    <recommendedName>
        <fullName evidence="3">Fiber protein Fb15</fullName>
    </recommendedName>
</protein>
<accession>A0A444YEP4</accession>
<sequence>MALRNFVNEIRGLKVKELPNYIKPKLSLDYIKNSFNRGLDNYYTKYIETSSPDPLYHVCFGGMVLSYLVNLPEERRHYEHLEHERLAKAHGSWLLSSRWSACIIILFENLKNQGLTMLWPSMYFSA</sequence>
<proteinExistence type="predicted"/>
<name>A0A444YEP4_ARAHY</name>
<reference evidence="1 2" key="1">
    <citation type="submission" date="2019-01" db="EMBL/GenBank/DDBJ databases">
        <title>Sequencing of cultivated peanut Arachis hypogaea provides insights into genome evolution and oil improvement.</title>
        <authorList>
            <person name="Chen X."/>
        </authorList>
    </citation>
    <scope>NUCLEOTIDE SEQUENCE [LARGE SCALE GENOMIC DNA]</scope>
    <source>
        <strain evidence="2">cv. Fuhuasheng</strain>
        <tissue evidence="1">Leaves</tissue>
    </source>
</reference>
<evidence type="ECO:0000313" key="1">
    <source>
        <dbReference type="EMBL" id="RYR00392.1"/>
    </source>
</evidence>
<dbReference type="PANTHER" id="PTHR36059:SF2">
    <property type="entry name" value="OS02G0175800 PROTEIN"/>
    <property type="match status" value="1"/>
</dbReference>
<dbReference type="Proteomes" id="UP000289738">
    <property type="component" value="Chromosome B07"/>
</dbReference>
<dbReference type="PANTHER" id="PTHR36059">
    <property type="entry name" value="OS02G0175800 PROTEIN"/>
    <property type="match status" value="1"/>
</dbReference>
<gene>
    <name evidence="1" type="ORF">Ahy_B07g088515</name>
</gene>
<comment type="caution">
    <text evidence="1">The sequence shown here is derived from an EMBL/GenBank/DDBJ whole genome shotgun (WGS) entry which is preliminary data.</text>
</comment>